<feature type="compositionally biased region" description="Polar residues" evidence="1">
    <location>
        <begin position="9"/>
        <end position="29"/>
    </location>
</feature>
<dbReference type="CDD" id="cd00229">
    <property type="entry name" value="SGNH_hydrolase"/>
    <property type="match status" value="1"/>
</dbReference>
<feature type="domain" description="SGNH hydrolase-type esterase" evidence="2">
    <location>
        <begin position="74"/>
        <end position="315"/>
    </location>
</feature>
<dbReference type="PANTHER" id="PTHR30383:SF19">
    <property type="entry name" value="FIBRONECTIN TYPE-III DOMAIN-CONTAINING PROTEIN"/>
    <property type="match status" value="1"/>
</dbReference>
<dbReference type="Proteomes" id="UP001174694">
    <property type="component" value="Unassembled WGS sequence"/>
</dbReference>
<evidence type="ECO:0000313" key="3">
    <source>
        <dbReference type="EMBL" id="KAJ9137861.1"/>
    </source>
</evidence>
<keyword evidence="4" id="KW-1185">Reference proteome</keyword>
<organism evidence="3 4">
    <name type="scientific">Pleurostoma richardsiae</name>
    <dbReference type="NCBI Taxonomy" id="41990"/>
    <lineage>
        <taxon>Eukaryota</taxon>
        <taxon>Fungi</taxon>
        <taxon>Dikarya</taxon>
        <taxon>Ascomycota</taxon>
        <taxon>Pezizomycotina</taxon>
        <taxon>Sordariomycetes</taxon>
        <taxon>Sordariomycetidae</taxon>
        <taxon>Calosphaeriales</taxon>
        <taxon>Pleurostomataceae</taxon>
        <taxon>Pleurostoma</taxon>
    </lineage>
</organism>
<gene>
    <name evidence="3" type="ORF">NKR23_g8827</name>
</gene>
<evidence type="ECO:0000313" key="4">
    <source>
        <dbReference type="Proteomes" id="UP001174694"/>
    </source>
</evidence>
<sequence length="385" mass="41366">MNPPKPLSSLFQSLSGPTWLSSQPPADLSTSEKLDSPIIAPATEMSPPPAEAVPAATPSPPAPWPQKRTLRVLCFGDSLTAGWCPFGSHNEGNGNSRSNGGGSRAGSPSAQSYRPYAEALSARLQRAFPNLRIETTLDGLPGDHAVSMPGGRESKFRARMESHFAALTTPATAGSTKCPFDWTVVLGGTNDLLAPRGPPVEQVFEALKAVWAVPLSRGGKVLAVTVPEAGTSPAAGRGGKGGAAEKERERVRSRRAKLNEMIKGHQAKNFHVFDISTALPYASMSDTERRRYWSGDSASARHQLLLHPTAAGYDLLGEKLAAALVNISMPPGRLQQQTREGEGDGGKRAKRRKLFRDDDKMFVEEDGDDALLEHGYIVVRWKDLD</sequence>
<feature type="region of interest" description="Disordered" evidence="1">
    <location>
        <begin position="230"/>
        <end position="249"/>
    </location>
</feature>
<proteinExistence type="predicted"/>
<dbReference type="InterPro" id="IPR051532">
    <property type="entry name" value="Ester_Hydrolysis_Enzymes"/>
</dbReference>
<dbReference type="AlphaFoldDB" id="A0AA38RPI5"/>
<name>A0AA38RPI5_9PEZI</name>
<dbReference type="InterPro" id="IPR013830">
    <property type="entry name" value="SGNH_hydro"/>
</dbReference>
<reference evidence="3" key="1">
    <citation type="submission" date="2022-07" db="EMBL/GenBank/DDBJ databases">
        <title>Fungi with potential for degradation of polypropylene.</title>
        <authorList>
            <person name="Gostincar C."/>
        </authorList>
    </citation>
    <scope>NUCLEOTIDE SEQUENCE</scope>
    <source>
        <strain evidence="3">EXF-13308</strain>
    </source>
</reference>
<comment type="caution">
    <text evidence="3">The sequence shown here is derived from an EMBL/GenBank/DDBJ whole genome shotgun (WGS) entry which is preliminary data.</text>
</comment>
<feature type="region of interest" description="Disordered" evidence="1">
    <location>
        <begin position="331"/>
        <end position="350"/>
    </location>
</feature>
<feature type="compositionally biased region" description="Pro residues" evidence="1">
    <location>
        <begin position="46"/>
        <end position="64"/>
    </location>
</feature>
<evidence type="ECO:0000256" key="1">
    <source>
        <dbReference type="SAM" id="MobiDB-lite"/>
    </source>
</evidence>
<protein>
    <recommendedName>
        <fullName evidence="2">SGNH hydrolase-type esterase domain-containing protein</fullName>
    </recommendedName>
</protein>
<dbReference type="InterPro" id="IPR036514">
    <property type="entry name" value="SGNH_hydro_sf"/>
</dbReference>
<dbReference type="Gene3D" id="3.40.50.1110">
    <property type="entry name" value="SGNH hydrolase"/>
    <property type="match status" value="1"/>
</dbReference>
<dbReference type="Pfam" id="PF13472">
    <property type="entry name" value="Lipase_GDSL_2"/>
    <property type="match status" value="1"/>
</dbReference>
<accession>A0AA38RPI5</accession>
<dbReference type="GO" id="GO:0004622">
    <property type="term" value="F:phosphatidylcholine lysophospholipase activity"/>
    <property type="evidence" value="ECO:0007669"/>
    <property type="project" value="TreeGrafter"/>
</dbReference>
<feature type="region of interest" description="Disordered" evidence="1">
    <location>
        <begin position="1"/>
        <end position="65"/>
    </location>
</feature>
<dbReference type="PANTHER" id="PTHR30383">
    <property type="entry name" value="THIOESTERASE 1/PROTEASE 1/LYSOPHOSPHOLIPASE L1"/>
    <property type="match status" value="1"/>
</dbReference>
<dbReference type="EMBL" id="JANBVO010000032">
    <property type="protein sequence ID" value="KAJ9137861.1"/>
    <property type="molecule type" value="Genomic_DNA"/>
</dbReference>
<dbReference type="SUPFAM" id="SSF52266">
    <property type="entry name" value="SGNH hydrolase"/>
    <property type="match status" value="1"/>
</dbReference>
<evidence type="ECO:0000259" key="2">
    <source>
        <dbReference type="Pfam" id="PF13472"/>
    </source>
</evidence>